<dbReference type="Proteomes" id="UP000233781">
    <property type="component" value="Unassembled WGS sequence"/>
</dbReference>
<dbReference type="EMBL" id="PJNE01000001">
    <property type="protein sequence ID" value="PKW27874.1"/>
    <property type="molecule type" value="Genomic_DNA"/>
</dbReference>
<dbReference type="InterPro" id="IPR014710">
    <property type="entry name" value="RmlC-like_jellyroll"/>
</dbReference>
<proteinExistence type="predicted"/>
<sequence length="163" mass="18146">MTQVPEIEPPDESAEEVIERLGMVPIPEEGAWYVAGPRTQALNGITVLLTNRPDGFSAMHRLAIDEGWQWLGGAPAALLRLRPGGSGVLNYLGAEHAQILVRKGTWMGATTLGHWTLLSCWCAPAFRPEHFELGERRALVEEYPQFTTEIETLTREEPVGRMR</sequence>
<dbReference type="OrthoDB" id="9798288at2"/>
<reference evidence="2 3" key="1">
    <citation type="submission" date="2017-12" db="EMBL/GenBank/DDBJ databases">
        <title>Sequencing the genomes of 1000 Actinobacteria strains.</title>
        <authorList>
            <person name="Klenk H.-P."/>
        </authorList>
    </citation>
    <scope>NUCLEOTIDE SEQUENCE [LARGE SCALE GENOMIC DNA]</scope>
    <source>
        <strain evidence="2 3">DSM 12806</strain>
    </source>
</reference>
<comment type="caution">
    <text evidence="2">The sequence shown here is derived from an EMBL/GenBank/DDBJ whole genome shotgun (WGS) entry which is preliminary data.</text>
</comment>
<dbReference type="Pfam" id="PF06172">
    <property type="entry name" value="Cupin_5"/>
    <property type="match status" value="1"/>
</dbReference>
<name>A0A2N3YM03_9MICO</name>
<organism evidence="2 3">
    <name type="scientific">Phycicoccus duodecadis</name>
    <dbReference type="NCBI Taxonomy" id="173053"/>
    <lineage>
        <taxon>Bacteria</taxon>
        <taxon>Bacillati</taxon>
        <taxon>Actinomycetota</taxon>
        <taxon>Actinomycetes</taxon>
        <taxon>Micrococcales</taxon>
        <taxon>Intrasporangiaceae</taxon>
        <taxon>Phycicoccus</taxon>
    </lineage>
</organism>
<dbReference type="Gene3D" id="2.60.120.10">
    <property type="entry name" value="Jelly Rolls"/>
    <property type="match status" value="1"/>
</dbReference>
<dbReference type="RefSeq" id="WP_101396234.1">
    <property type="nucleotide sequence ID" value="NZ_PJNE01000001.1"/>
</dbReference>
<evidence type="ECO:0000313" key="2">
    <source>
        <dbReference type="EMBL" id="PKW27874.1"/>
    </source>
</evidence>
<protein>
    <recommendedName>
        <fullName evidence="1">DUF985 domain-containing protein</fullName>
    </recommendedName>
</protein>
<dbReference type="InterPro" id="IPR009327">
    <property type="entry name" value="Cupin_DUF985"/>
</dbReference>
<keyword evidence="3" id="KW-1185">Reference proteome</keyword>
<dbReference type="CDD" id="cd06121">
    <property type="entry name" value="cupin_YML079wp"/>
    <property type="match status" value="1"/>
</dbReference>
<evidence type="ECO:0000259" key="1">
    <source>
        <dbReference type="Pfam" id="PF06172"/>
    </source>
</evidence>
<evidence type="ECO:0000313" key="3">
    <source>
        <dbReference type="Proteomes" id="UP000233781"/>
    </source>
</evidence>
<dbReference type="AlphaFoldDB" id="A0A2N3YM03"/>
<dbReference type="PANTHER" id="PTHR33387">
    <property type="entry name" value="RMLC-LIKE JELLY ROLL FOLD PROTEIN"/>
    <property type="match status" value="1"/>
</dbReference>
<dbReference type="SUPFAM" id="SSF51182">
    <property type="entry name" value="RmlC-like cupins"/>
    <property type="match status" value="1"/>
</dbReference>
<feature type="domain" description="DUF985" evidence="1">
    <location>
        <begin position="15"/>
        <end position="133"/>
    </location>
</feature>
<dbReference type="InterPro" id="IPR011051">
    <property type="entry name" value="RmlC_Cupin_sf"/>
</dbReference>
<dbReference type="PANTHER" id="PTHR33387:SF3">
    <property type="entry name" value="DUF985 DOMAIN-CONTAINING PROTEIN"/>
    <property type="match status" value="1"/>
</dbReference>
<accession>A0A2N3YM03</accession>
<gene>
    <name evidence="2" type="ORF">ATL31_2725</name>
</gene>
<dbReference type="InterPro" id="IPR039935">
    <property type="entry name" value="YML079W-like"/>
</dbReference>